<proteinExistence type="predicted"/>
<name>A0A0F9FHI1_9ZZZZ</name>
<reference evidence="1" key="1">
    <citation type="journal article" date="2015" name="Nature">
        <title>Complex archaea that bridge the gap between prokaryotes and eukaryotes.</title>
        <authorList>
            <person name="Spang A."/>
            <person name="Saw J.H."/>
            <person name="Jorgensen S.L."/>
            <person name="Zaremba-Niedzwiedzka K."/>
            <person name="Martijn J."/>
            <person name="Lind A.E."/>
            <person name="van Eijk R."/>
            <person name="Schleper C."/>
            <person name="Guy L."/>
            <person name="Ettema T.J."/>
        </authorList>
    </citation>
    <scope>NUCLEOTIDE SEQUENCE</scope>
</reference>
<protein>
    <submittedName>
        <fullName evidence="1">Uncharacterized protein</fullName>
    </submittedName>
</protein>
<feature type="non-terminal residue" evidence="1">
    <location>
        <position position="1"/>
    </location>
</feature>
<evidence type="ECO:0000313" key="1">
    <source>
        <dbReference type="EMBL" id="KKL50572.1"/>
    </source>
</evidence>
<gene>
    <name evidence="1" type="ORF">LCGC14_2304140</name>
</gene>
<organism evidence="1">
    <name type="scientific">marine sediment metagenome</name>
    <dbReference type="NCBI Taxonomy" id="412755"/>
    <lineage>
        <taxon>unclassified sequences</taxon>
        <taxon>metagenomes</taxon>
        <taxon>ecological metagenomes</taxon>
    </lineage>
</organism>
<accession>A0A0F9FHI1</accession>
<sequence>AKLNPNIAALGQTMQQNTDREILDSAEYHMERIRKEAGTDLVSRVQVGEALPEASAMVTAKITQSMGRKYGKDLFTPAFEEIENDASIRLNTQARQQYLDGVRAEALKATDDPFYVNGVMEGLESQIAQNEQRWTMETAKYQKDIVKETYQDEVSDLIDNGGDLLAWDAMAKQTGPFKDSERNAIVLDTYINKAVEAKSPEMLNNIPTRFLNAKAKRDVTVAQSQIRNATYAEWSQNRTMAEETRKQNLRSTKVQIIQEHLDNGTVDARKYRNDPEAFAYALAMSKSEGIDKTTSVVNAERIKNGVLKAAISGDVDGALGSLGFTGDLTEDGLYNFILGSNNLNSAEKQALAKAVPDLLEGQVLLKNPMIKSEIDNYLAPALNNLRKSPNAEIQALLDGTTVETQVMSAFEDEILMQTSAYYSEHGSFPKSFTLNGMVREARRNSLEVLKELTQVSNIGTTTSEAQKTVQDRKSNVLVVKGIDENGLPIYE</sequence>
<dbReference type="AlphaFoldDB" id="A0A0F9FHI1"/>
<dbReference type="EMBL" id="LAZR01032549">
    <property type="protein sequence ID" value="KKL50572.1"/>
    <property type="molecule type" value="Genomic_DNA"/>
</dbReference>
<comment type="caution">
    <text evidence="1">The sequence shown here is derived from an EMBL/GenBank/DDBJ whole genome shotgun (WGS) entry which is preliminary data.</text>
</comment>